<evidence type="ECO:0000256" key="7">
    <source>
        <dbReference type="RuleBase" id="RU003879"/>
    </source>
</evidence>
<organism evidence="9 10">
    <name type="scientific">Tenacibaculum jejuense</name>
    <dbReference type="NCBI Taxonomy" id="584609"/>
    <lineage>
        <taxon>Bacteria</taxon>
        <taxon>Pseudomonadati</taxon>
        <taxon>Bacteroidota</taxon>
        <taxon>Flavobacteriia</taxon>
        <taxon>Flavobacteriales</taxon>
        <taxon>Flavobacteriaceae</taxon>
        <taxon>Tenacibaculum</taxon>
    </lineage>
</organism>
<dbReference type="GO" id="GO:0005886">
    <property type="term" value="C:plasma membrane"/>
    <property type="evidence" value="ECO:0007669"/>
    <property type="project" value="UniProtKB-SubCell"/>
</dbReference>
<evidence type="ECO:0000256" key="8">
    <source>
        <dbReference type="SAM" id="Coils"/>
    </source>
</evidence>
<evidence type="ECO:0000313" key="9">
    <source>
        <dbReference type="EMBL" id="SNR14150.1"/>
    </source>
</evidence>
<evidence type="ECO:0000256" key="6">
    <source>
        <dbReference type="ARBA" id="ARBA00023136"/>
    </source>
</evidence>
<keyword evidence="4 7" id="KW-0812">Transmembrane</keyword>
<keyword evidence="8" id="KW-0175">Coiled coil</keyword>
<evidence type="ECO:0000256" key="2">
    <source>
        <dbReference type="ARBA" id="ARBA00005811"/>
    </source>
</evidence>
<dbReference type="RefSeq" id="WP_095069014.1">
    <property type="nucleotide sequence ID" value="NZ_LT899436.1"/>
</dbReference>
<dbReference type="InterPro" id="IPR003400">
    <property type="entry name" value="ExbD"/>
</dbReference>
<dbReference type="Proteomes" id="UP000215214">
    <property type="component" value="Chromosome TJEJU"/>
</dbReference>
<protein>
    <recommendedName>
        <fullName evidence="11">Lipoprotein</fullName>
    </recommendedName>
</protein>
<dbReference type="OrthoDB" id="10014366at2"/>
<dbReference type="PROSITE" id="PS51257">
    <property type="entry name" value="PROKAR_LIPOPROTEIN"/>
    <property type="match status" value="1"/>
</dbReference>
<evidence type="ECO:0000313" key="10">
    <source>
        <dbReference type="Proteomes" id="UP000215214"/>
    </source>
</evidence>
<accession>A0A238U6Z3</accession>
<keyword evidence="3" id="KW-1003">Cell membrane</keyword>
<evidence type="ECO:0000256" key="4">
    <source>
        <dbReference type="ARBA" id="ARBA00022692"/>
    </source>
</evidence>
<sequence>MKQTTLIFIALAFFIISCQPQVDNRGIPKKITKSEKGNKKHDTINAFKININSKSEILIENQKIDIKQLRKKIKDYETINESKSLIIISSHKAVDYGTYVILQNAIIEEINNLRKSLAQKKFNTDIENLNKEQLNTIKLIYPIEITDGS</sequence>
<keyword evidence="10" id="KW-1185">Reference proteome</keyword>
<dbReference type="Pfam" id="PF02472">
    <property type="entry name" value="ExbD"/>
    <property type="match status" value="1"/>
</dbReference>
<comment type="similarity">
    <text evidence="2 7">Belongs to the ExbD/TolR family.</text>
</comment>
<reference evidence="9 10" key="1">
    <citation type="submission" date="2017-07" db="EMBL/GenBank/DDBJ databases">
        <authorList>
            <person name="Sun Z.S."/>
            <person name="Albrecht U."/>
            <person name="Echele G."/>
            <person name="Lee C.C."/>
        </authorList>
    </citation>
    <scope>NUCLEOTIDE SEQUENCE [LARGE SCALE GENOMIC DNA]</scope>
    <source>
        <strain evidence="10">type strain: KCTC 22618</strain>
    </source>
</reference>
<comment type="subcellular location">
    <subcellularLocation>
        <location evidence="1">Cell membrane</location>
        <topology evidence="1">Single-pass membrane protein</topology>
    </subcellularLocation>
    <subcellularLocation>
        <location evidence="7">Cell membrane</location>
        <topology evidence="7">Single-pass type II membrane protein</topology>
    </subcellularLocation>
</comment>
<gene>
    <name evidence="9" type="ORF">TJEJU_0351</name>
</gene>
<keyword evidence="7" id="KW-0813">Transport</keyword>
<evidence type="ECO:0000256" key="5">
    <source>
        <dbReference type="ARBA" id="ARBA00022989"/>
    </source>
</evidence>
<dbReference type="AlphaFoldDB" id="A0A238U6Z3"/>
<evidence type="ECO:0000256" key="1">
    <source>
        <dbReference type="ARBA" id="ARBA00004162"/>
    </source>
</evidence>
<dbReference type="GO" id="GO:0015031">
    <property type="term" value="P:protein transport"/>
    <property type="evidence" value="ECO:0007669"/>
    <property type="project" value="UniProtKB-KW"/>
</dbReference>
<proteinExistence type="inferred from homology"/>
<keyword evidence="5" id="KW-1133">Transmembrane helix</keyword>
<name>A0A238U6Z3_9FLAO</name>
<keyword evidence="6" id="KW-0472">Membrane</keyword>
<evidence type="ECO:0000256" key="3">
    <source>
        <dbReference type="ARBA" id="ARBA00022475"/>
    </source>
</evidence>
<feature type="coiled-coil region" evidence="8">
    <location>
        <begin position="52"/>
        <end position="79"/>
    </location>
</feature>
<dbReference type="EMBL" id="LT899436">
    <property type="protein sequence ID" value="SNR14150.1"/>
    <property type="molecule type" value="Genomic_DNA"/>
</dbReference>
<keyword evidence="7" id="KW-0653">Protein transport</keyword>
<dbReference type="GO" id="GO:0022857">
    <property type="term" value="F:transmembrane transporter activity"/>
    <property type="evidence" value="ECO:0007669"/>
    <property type="project" value="InterPro"/>
</dbReference>
<dbReference type="KEGG" id="tje:TJEJU_0351"/>
<evidence type="ECO:0008006" key="11">
    <source>
        <dbReference type="Google" id="ProtNLM"/>
    </source>
</evidence>